<dbReference type="EMBL" id="QMCH01000003">
    <property type="protein sequence ID" value="RAZ42086.1"/>
    <property type="molecule type" value="Genomic_DNA"/>
</dbReference>
<dbReference type="RefSeq" id="WP_112209117.1">
    <property type="nucleotide sequence ID" value="NZ_JAANHU010000001.1"/>
</dbReference>
<evidence type="ECO:0000313" key="6">
    <source>
        <dbReference type="Proteomes" id="UP000251072"/>
    </source>
</evidence>
<evidence type="ECO:0000313" key="5">
    <source>
        <dbReference type="EMBL" id="RAZ42086.1"/>
    </source>
</evidence>
<comment type="caution">
    <text evidence="4">The sequence shown here is derived from an EMBL/GenBank/DDBJ whole genome shotgun (WGS) entry which is preliminary data.</text>
</comment>
<dbReference type="CDD" id="cd04623">
    <property type="entry name" value="CBS_pair_bac_euk"/>
    <property type="match status" value="1"/>
</dbReference>
<feature type="domain" description="CBS" evidence="3">
    <location>
        <begin position="76"/>
        <end position="132"/>
    </location>
</feature>
<name>A0A9Q2WHZ1_9BURK</name>
<sequence>MTTVKHVIEKKPKTIFSVRSSDTVDNVLTVMRDHRVRAVLVIDDGKLAGIVSQGDCAIKVLLPHDNPKQVLVSKIMTANPLTVSLSNSLEECMAIMVHKHIRHLPVVEEKKVVGIISVGDTVKNIIESQDDQIKFLETYIKGHGS</sequence>
<dbReference type="InterPro" id="IPR000644">
    <property type="entry name" value="CBS_dom"/>
</dbReference>
<evidence type="ECO:0000256" key="1">
    <source>
        <dbReference type="ARBA" id="ARBA00023122"/>
    </source>
</evidence>
<evidence type="ECO:0000259" key="3">
    <source>
        <dbReference type="PROSITE" id="PS51371"/>
    </source>
</evidence>
<accession>A0A9Q2WHZ1</accession>
<dbReference type="InterPro" id="IPR044725">
    <property type="entry name" value="CBSX3_CBS_dom"/>
</dbReference>
<dbReference type="EMBL" id="JAANEY010000001">
    <property type="protein sequence ID" value="MBT8550625.1"/>
    <property type="molecule type" value="Genomic_DNA"/>
</dbReference>
<dbReference type="SUPFAM" id="SSF54631">
    <property type="entry name" value="CBS-domain pair"/>
    <property type="match status" value="1"/>
</dbReference>
<evidence type="ECO:0000313" key="4">
    <source>
        <dbReference type="EMBL" id="MBT8550625.1"/>
    </source>
</evidence>
<dbReference type="Proteomes" id="UP000783102">
    <property type="component" value="Unassembled WGS sequence"/>
</dbReference>
<keyword evidence="6" id="KW-1185">Reference proteome</keyword>
<proteinExistence type="predicted"/>
<feature type="domain" description="CBS" evidence="3">
    <location>
        <begin position="10"/>
        <end position="66"/>
    </location>
</feature>
<evidence type="ECO:0000313" key="7">
    <source>
        <dbReference type="Proteomes" id="UP000783102"/>
    </source>
</evidence>
<dbReference type="AlphaFoldDB" id="A0A9Q2WHZ1"/>
<gene>
    <name evidence="5" type="ORF">DP176_05800</name>
    <name evidence="4" type="ORF">G6731_01430</name>
</gene>
<keyword evidence="1 2" id="KW-0129">CBS domain</keyword>
<dbReference type="Proteomes" id="UP000251072">
    <property type="component" value="Unassembled WGS sequence"/>
</dbReference>
<dbReference type="InterPro" id="IPR046342">
    <property type="entry name" value="CBS_dom_sf"/>
</dbReference>
<reference evidence="4" key="2">
    <citation type="journal article" date="2021" name="Genome Biol. Evol.">
        <title>Continental-Scale Gene Flow Prevents Allopatric Divergence of Pelagic Freshwater Bacteria.</title>
        <authorList>
            <person name="Hoetzinger M."/>
            <person name="Pitt A."/>
            <person name="Huemer A."/>
            <person name="Hahn M.W."/>
        </authorList>
    </citation>
    <scope>NUCLEOTIDE SEQUENCE</scope>
    <source>
        <strain evidence="4">SM1-W8</strain>
    </source>
</reference>
<dbReference type="SMART" id="SM00116">
    <property type="entry name" value="CBS"/>
    <property type="match status" value="2"/>
</dbReference>
<organism evidence="4 7">
    <name type="scientific">Polynucleobacter paneuropaeus</name>
    <dbReference type="NCBI Taxonomy" id="2527775"/>
    <lineage>
        <taxon>Bacteria</taxon>
        <taxon>Pseudomonadati</taxon>
        <taxon>Pseudomonadota</taxon>
        <taxon>Betaproteobacteria</taxon>
        <taxon>Burkholderiales</taxon>
        <taxon>Burkholderiaceae</taxon>
        <taxon>Polynucleobacter</taxon>
    </lineage>
</organism>
<dbReference type="InterPro" id="IPR051257">
    <property type="entry name" value="Diverse_CBS-Domain"/>
</dbReference>
<dbReference type="PROSITE" id="PS51371">
    <property type="entry name" value="CBS"/>
    <property type="match status" value="2"/>
</dbReference>
<dbReference type="PANTHER" id="PTHR43080:SF2">
    <property type="entry name" value="CBS DOMAIN-CONTAINING PROTEIN"/>
    <property type="match status" value="1"/>
</dbReference>
<evidence type="ECO:0000256" key="2">
    <source>
        <dbReference type="PROSITE-ProRule" id="PRU00703"/>
    </source>
</evidence>
<reference evidence="5 6" key="1">
    <citation type="submission" date="2018-06" db="EMBL/GenBank/DDBJ databases">
        <title>Genome of strain Polynucleobacter sp. FUKU-NW-11.</title>
        <authorList>
            <person name="Hahn M.W."/>
        </authorList>
    </citation>
    <scope>NUCLEOTIDE SEQUENCE [LARGE SCALE GENOMIC DNA]</scope>
    <source>
        <strain evidence="5">FUKU-NW-11</strain>
        <strain evidence="6">FUKU-NW11</strain>
    </source>
</reference>
<protein>
    <submittedName>
        <fullName evidence="4">CBS domain-containing protein</fullName>
    </submittedName>
</protein>
<dbReference type="Pfam" id="PF00571">
    <property type="entry name" value="CBS"/>
    <property type="match status" value="2"/>
</dbReference>
<dbReference type="PANTHER" id="PTHR43080">
    <property type="entry name" value="CBS DOMAIN-CONTAINING PROTEIN CBSX3, MITOCHONDRIAL"/>
    <property type="match status" value="1"/>
</dbReference>
<dbReference type="Gene3D" id="3.10.580.10">
    <property type="entry name" value="CBS-domain"/>
    <property type="match status" value="1"/>
</dbReference>